<dbReference type="KEGG" id="csem:103392320"/>
<dbReference type="OrthoDB" id="5565075at2759"/>
<feature type="chain" id="PRO_5018149947" evidence="6">
    <location>
        <begin position="20"/>
        <end position="259"/>
    </location>
</feature>
<dbReference type="OMA" id="CMDEREN"/>
<dbReference type="CDD" id="cd00190">
    <property type="entry name" value="Tryp_SPc"/>
    <property type="match status" value="1"/>
</dbReference>
<dbReference type="InterPro" id="IPR043504">
    <property type="entry name" value="Peptidase_S1_PA_chymotrypsin"/>
</dbReference>
<keyword evidence="9" id="KW-1185">Reference proteome</keyword>
<evidence type="ECO:0000259" key="7">
    <source>
        <dbReference type="PROSITE" id="PS50240"/>
    </source>
</evidence>
<evidence type="ECO:0000313" key="9">
    <source>
        <dbReference type="Proteomes" id="UP000265120"/>
    </source>
</evidence>
<dbReference type="SMART" id="SM00020">
    <property type="entry name" value="Tryp_SPc"/>
    <property type="match status" value="1"/>
</dbReference>
<feature type="signal peptide" evidence="6">
    <location>
        <begin position="1"/>
        <end position="19"/>
    </location>
</feature>
<keyword evidence="5" id="KW-1015">Disulfide bond</keyword>
<dbReference type="GO" id="GO:0006508">
    <property type="term" value="P:proteolysis"/>
    <property type="evidence" value="ECO:0007669"/>
    <property type="project" value="UniProtKB-KW"/>
</dbReference>
<protein>
    <submittedName>
        <fullName evidence="8">Granzyme 3, tandem duplicate 4</fullName>
    </submittedName>
</protein>
<dbReference type="InterPro" id="IPR009003">
    <property type="entry name" value="Peptidase_S1_PA"/>
</dbReference>
<dbReference type="Ensembl" id="ENSCSET00000023810.1">
    <property type="protein sequence ID" value="ENSCSEP00000023503.1"/>
    <property type="gene ID" value="ENSCSEG00000014992.1"/>
</dbReference>
<dbReference type="PANTHER" id="PTHR24271:SF80">
    <property type="entry name" value="GRANZYME 3, TANDEM DUPLICATE 1-RELATED"/>
    <property type="match status" value="1"/>
</dbReference>
<dbReference type="FunFam" id="2.40.10.10:FF:000120">
    <property type="entry name" value="Putative serine protease"/>
    <property type="match status" value="1"/>
</dbReference>
<dbReference type="GeneTree" id="ENSGT00910000144271"/>
<dbReference type="PROSITE" id="PS50240">
    <property type="entry name" value="TRYPSIN_DOM"/>
    <property type="match status" value="1"/>
</dbReference>
<keyword evidence="2 6" id="KW-0732">Signal</keyword>
<dbReference type="STRING" id="244447.ENSCSEP00000023503"/>
<dbReference type="InterPro" id="IPR001254">
    <property type="entry name" value="Trypsin_dom"/>
</dbReference>
<reference evidence="8 9" key="1">
    <citation type="journal article" date="2014" name="Nat. Genet.">
        <title>Whole-genome sequence of a flatfish provides insights into ZW sex chromosome evolution and adaptation to a benthic lifestyle.</title>
        <authorList>
            <person name="Chen S."/>
            <person name="Zhang G."/>
            <person name="Shao C."/>
            <person name="Huang Q."/>
            <person name="Liu G."/>
            <person name="Zhang P."/>
            <person name="Song W."/>
            <person name="An N."/>
            <person name="Chalopin D."/>
            <person name="Volff J.N."/>
            <person name="Hong Y."/>
            <person name="Li Q."/>
            <person name="Sha Z."/>
            <person name="Zhou H."/>
            <person name="Xie M."/>
            <person name="Yu Q."/>
            <person name="Liu Y."/>
            <person name="Xiang H."/>
            <person name="Wang N."/>
            <person name="Wu K."/>
            <person name="Yang C."/>
            <person name="Zhou Q."/>
            <person name="Liao X."/>
            <person name="Yang L."/>
            <person name="Hu Q."/>
            <person name="Zhang J."/>
            <person name="Meng L."/>
            <person name="Jin L."/>
            <person name="Tian Y."/>
            <person name="Lian J."/>
            <person name="Yang J."/>
            <person name="Miao G."/>
            <person name="Liu S."/>
            <person name="Liang Z."/>
            <person name="Yan F."/>
            <person name="Li Y."/>
            <person name="Sun B."/>
            <person name="Zhang H."/>
            <person name="Zhang J."/>
            <person name="Zhu Y."/>
            <person name="Du M."/>
            <person name="Zhao Y."/>
            <person name="Schartl M."/>
            <person name="Tang Q."/>
            <person name="Wang J."/>
        </authorList>
    </citation>
    <scope>NUCLEOTIDE SEQUENCE</scope>
</reference>
<evidence type="ECO:0000313" key="8">
    <source>
        <dbReference type="Ensembl" id="ENSCSEP00000023503.1"/>
    </source>
</evidence>
<dbReference type="Pfam" id="PF00089">
    <property type="entry name" value="Trypsin"/>
    <property type="match status" value="1"/>
</dbReference>
<dbReference type="PRINTS" id="PR00722">
    <property type="entry name" value="CHYMOTRYPSIN"/>
</dbReference>
<dbReference type="SUPFAM" id="SSF50494">
    <property type="entry name" value="Trypsin-like serine proteases"/>
    <property type="match status" value="1"/>
</dbReference>
<dbReference type="PANTHER" id="PTHR24271">
    <property type="entry name" value="KALLIKREIN-RELATED"/>
    <property type="match status" value="1"/>
</dbReference>
<feature type="domain" description="Peptidase S1" evidence="7">
    <location>
        <begin position="23"/>
        <end position="253"/>
    </location>
</feature>
<dbReference type="InterPro" id="IPR018114">
    <property type="entry name" value="TRYPSIN_HIS"/>
</dbReference>
<evidence type="ECO:0000256" key="1">
    <source>
        <dbReference type="ARBA" id="ARBA00022670"/>
    </source>
</evidence>
<dbReference type="InParanoid" id="A0A3P8W7I8"/>
<dbReference type="AlphaFoldDB" id="A0A3P8W7I8"/>
<keyword evidence="4" id="KW-0720">Serine protease</keyword>
<reference evidence="8" key="2">
    <citation type="submission" date="2025-08" db="UniProtKB">
        <authorList>
            <consortium name="Ensembl"/>
        </authorList>
    </citation>
    <scope>IDENTIFICATION</scope>
</reference>
<name>A0A3P8W7I8_CYNSE</name>
<sequence length="259" mass="29061">MHIFCILLAFQLCSPSGQTEDGIVNGQVSKPHSRPYMASLQYSGKHNCGGLLVQEDFVLTAAHCKNGNLESTQPMTVVLGAHNLKHKEKSQQSIQVAAFYAHPKYHGKFDNDIMLLKLEKKARLNKFVQTIKLPVKDKTIRAKVACVVAGWGQKGRSEPSSDVLKEATEWTQFKDECVWIWNIYFNSSHMICTRFDKNKGGLCQGDSGGPLICKDKLVGITAFTHGEDCNNSKFPHVFTRIGHFLPWIKKTLQREKNAV</sequence>
<evidence type="ECO:0000256" key="2">
    <source>
        <dbReference type="ARBA" id="ARBA00022729"/>
    </source>
</evidence>
<dbReference type="Gene3D" id="2.40.10.10">
    <property type="entry name" value="Trypsin-like serine proteases"/>
    <property type="match status" value="1"/>
</dbReference>
<dbReference type="SMR" id="A0A3P8W7I8"/>
<reference evidence="8" key="3">
    <citation type="submission" date="2025-09" db="UniProtKB">
        <authorList>
            <consortium name="Ensembl"/>
        </authorList>
    </citation>
    <scope>IDENTIFICATION</scope>
</reference>
<keyword evidence="3" id="KW-0378">Hydrolase</keyword>
<accession>A0A3P8W7I8</accession>
<evidence type="ECO:0000256" key="5">
    <source>
        <dbReference type="ARBA" id="ARBA00023157"/>
    </source>
</evidence>
<dbReference type="PROSITE" id="PS00134">
    <property type="entry name" value="TRYPSIN_HIS"/>
    <property type="match status" value="1"/>
</dbReference>
<dbReference type="Proteomes" id="UP000265120">
    <property type="component" value="Chromosome 16"/>
</dbReference>
<organism evidence="8 9">
    <name type="scientific">Cynoglossus semilaevis</name>
    <name type="common">Tongue sole</name>
    <dbReference type="NCBI Taxonomy" id="244447"/>
    <lineage>
        <taxon>Eukaryota</taxon>
        <taxon>Metazoa</taxon>
        <taxon>Chordata</taxon>
        <taxon>Craniata</taxon>
        <taxon>Vertebrata</taxon>
        <taxon>Euteleostomi</taxon>
        <taxon>Actinopterygii</taxon>
        <taxon>Neopterygii</taxon>
        <taxon>Teleostei</taxon>
        <taxon>Neoteleostei</taxon>
        <taxon>Acanthomorphata</taxon>
        <taxon>Carangaria</taxon>
        <taxon>Pleuronectiformes</taxon>
        <taxon>Pleuronectoidei</taxon>
        <taxon>Cynoglossidae</taxon>
        <taxon>Cynoglossinae</taxon>
        <taxon>Cynoglossus</taxon>
    </lineage>
</organism>
<dbReference type="InterPro" id="IPR001314">
    <property type="entry name" value="Peptidase_S1A"/>
</dbReference>
<evidence type="ECO:0000256" key="4">
    <source>
        <dbReference type="ARBA" id="ARBA00022825"/>
    </source>
</evidence>
<evidence type="ECO:0000256" key="6">
    <source>
        <dbReference type="SAM" id="SignalP"/>
    </source>
</evidence>
<dbReference type="RefSeq" id="XP_008327124.1">
    <property type="nucleotide sequence ID" value="XM_008328902.3"/>
</dbReference>
<dbReference type="FunCoup" id="A0A3P8W7I8">
    <property type="interactions" value="901"/>
</dbReference>
<evidence type="ECO:0000256" key="3">
    <source>
        <dbReference type="ARBA" id="ARBA00022801"/>
    </source>
</evidence>
<keyword evidence="1" id="KW-0645">Protease</keyword>
<dbReference type="GO" id="GO:0004252">
    <property type="term" value="F:serine-type endopeptidase activity"/>
    <property type="evidence" value="ECO:0007669"/>
    <property type="project" value="InterPro"/>
</dbReference>
<proteinExistence type="predicted"/>
<dbReference type="GeneID" id="103392320"/>